<name>A0ABX5QWX4_9GAMM</name>
<dbReference type="Proteomes" id="UP000288804">
    <property type="component" value="Chromosome"/>
</dbReference>
<evidence type="ECO:0000313" key="2">
    <source>
        <dbReference type="Proteomes" id="UP000288804"/>
    </source>
</evidence>
<keyword evidence="2" id="KW-1185">Reference proteome</keyword>
<dbReference type="RefSeq" id="WP_129195696.1">
    <property type="nucleotide sequence ID" value="NZ_CABHXI010000025.1"/>
</dbReference>
<proteinExistence type="predicted"/>
<protein>
    <submittedName>
        <fullName evidence="1">Uncharacterized protein</fullName>
    </submittedName>
</protein>
<sequence>MDKYDYRALLTSAHKNAFSVASLINAQKVNQCLALIRQSIYTGYGETAHQGRDRLINEINKALE</sequence>
<evidence type="ECO:0000313" key="1">
    <source>
        <dbReference type="EMBL" id="QAX77816.1"/>
    </source>
</evidence>
<dbReference type="EMBL" id="CP032487">
    <property type="protein sequence ID" value="QAX77816.1"/>
    <property type="molecule type" value="Genomic_DNA"/>
</dbReference>
<accession>A0ABX5QWX4</accession>
<reference evidence="2" key="1">
    <citation type="submission" date="2018-09" db="EMBL/GenBank/DDBJ databases">
        <title>Yersinia hibernicus sp. nov.</title>
        <authorList>
            <person name="Nguyen S.V."/>
            <person name="Mundanda D.M."/>
            <person name="Anes J."/>
            <person name="Fanning S."/>
        </authorList>
    </citation>
    <scope>NUCLEOTIDE SEQUENCE [LARGE SCALE GENOMIC DNA]</scope>
    <source>
        <strain evidence="2">CFS1934</strain>
    </source>
</reference>
<organism evidence="1 2">
    <name type="scientific">Yersinia hibernica</name>
    <dbReference type="NCBI Taxonomy" id="2339259"/>
    <lineage>
        <taxon>Bacteria</taxon>
        <taxon>Pseudomonadati</taxon>
        <taxon>Pseudomonadota</taxon>
        <taxon>Gammaproteobacteria</taxon>
        <taxon>Enterobacterales</taxon>
        <taxon>Yersiniaceae</taxon>
        <taxon>Yersinia</taxon>
    </lineage>
</organism>
<gene>
    <name evidence="1" type="ORF">D5F51_04200</name>
</gene>